<sequence>MKAFKVFVILTGLILTPLVFNSCLSDDDDYSLGKFWISIATVEPLDNNTYSLILDDGTKLWPAATNYPGYDPKNDQRALVNYTILSDSIQGYDHFIKVNSIQNILTKPIATLTAENDSVYGNDPVKIIDMWVGGGYLNVQFGFNYGGSKAHFINLVQDTTQTSTPKVLEFRHNAYNDQPVAGKEGLVAFNLSKLVEAGKDSVNFKVKVKTFDGEKTYDMSYNWKSKEVEASKKISVNSFGNIK</sequence>
<keyword evidence="1" id="KW-0732">Signal</keyword>
<dbReference type="InterPro" id="IPR038143">
    <property type="entry name" value="NigD-like_C_dom_sf"/>
</dbReference>
<dbReference type="Gene3D" id="2.40.50.500">
    <property type="entry name" value="NigD-like N-terminal OB domain"/>
    <property type="match status" value="1"/>
</dbReference>
<keyword evidence="5" id="KW-1185">Reference proteome</keyword>
<gene>
    <name evidence="4" type="ORF">SAMN05660349_00977</name>
</gene>
<evidence type="ECO:0000313" key="4">
    <source>
        <dbReference type="EMBL" id="SKB40809.1"/>
    </source>
</evidence>
<dbReference type="EMBL" id="FUYQ01000005">
    <property type="protein sequence ID" value="SKB40809.1"/>
    <property type="molecule type" value="Genomic_DNA"/>
</dbReference>
<dbReference type="Pfam" id="PF17415">
    <property type="entry name" value="NigD_C"/>
    <property type="match status" value="1"/>
</dbReference>
<accession>A0A1T5B146</accession>
<evidence type="ECO:0000313" key="5">
    <source>
        <dbReference type="Proteomes" id="UP000190852"/>
    </source>
</evidence>
<dbReference type="Pfam" id="PF12667">
    <property type="entry name" value="NigD_N"/>
    <property type="match status" value="1"/>
</dbReference>
<dbReference type="InterPro" id="IPR038179">
    <property type="entry name" value="NigD-like_N_sf"/>
</dbReference>
<name>A0A1T5B146_9BACT</name>
<feature type="signal peptide" evidence="1">
    <location>
        <begin position="1"/>
        <end position="21"/>
    </location>
</feature>
<dbReference type="InterPro" id="IPR024299">
    <property type="entry name" value="NigD-like_OB_dom"/>
</dbReference>
<dbReference type="Proteomes" id="UP000190852">
    <property type="component" value="Unassembled WGS sequence"/>
</dbReference>
<reference evidence="5" key="1">
    <citation type="submission" date="2017-02" db="EMBL/GenBank/DDBJ databases">
        <authorList>
            <person name="Varghese N."/>
            <person name="Submissions S."/>
        </authorList>
    </citation>
    <scope>NUCLEOTIDE SEQUENCE [LARGE SCALE GENOMIC DNA]</scope>
    <source>
        <strain evidence="5">DSM 24967</strain>
    </source>
</reference>
<feature type="chain" id="PRO_5010537264" evidence="1">
    <location>
        <begin position="22"/>
        <end position="243"/>
    </location>
</feature>
<dbReference type="InterPro" id="IPR035376">
    <property type="entry name" value="NigD_C"/>
</dbReference>
<dbReference type="RefSeq" id="WP_068186503.1">
    <property type="nucleotide sequence ID" value="NZ_FUYQ01000005.1"/>
</dbReference>
<evidence type="ECO:0000256" key="1">
    <source>
        <dbReference type="SAM" id="SignalP"/>
    </source>
</evidence>
<protein>
    <submittedName>
        <fullName evidence="4">NigD-like protein</fullName>
    </submittedName>
</protein>
<proteinExistence type="predicted"/>
<evidence type="ECO:0000259" key="2">
    <source>
        <dbReference type="Pfam" id="PF12667"/>
    </source>
</evidence>
<evidence type="ECO:0000259" key="3">
    <source>
        <dbReference type="Pfam" id="PF17415"/>
    </source>
</evidence>
<feature type="domain" description="NigD-like C-terminal" evidence="3">
    <location>
        <begin position="109"/>
        <end position="221"/>
    </location>
</feature>
<organism evidence="4 5">
    <name type="scientific">Parabacteroides chartae</name>
    <dbReference type="NCBI Taxonomy" id="1037355"/>
    <lineage>
        <taxon>Bacteria</taxon>
        <taxon>Pseudomonadati</taxon>
        <taxon>Bacteroidota</taxon>
        <taxon>Bacteroidia</taxon>
        <taxon>Bacteroidales</taxon>
        <taxon>Tannerellaceae</taxon>
        <taxon>Parabacteroides</taxon>
    </lineage>
</organism>
<feature type="domain" description="NigD-like N-terminal OB" evidence="2">
    <location>
        <begin position="39"/>
        <end position="104"/>
    </location>
</feature>
<dbReference type="AlphaFoldDB" id="A0A1T5B146"/>
<dbReference type="Gene3D" id="2.60.40.2370">
    <property type="entry name" value="NigD-like, C-terminal beta sandwich domain"/>
    <property type="match status" value="1"/>
</dbReference>